<keyword evidence="3 9" id="KW-0169">Cobalamin biosynthesis</keyword>
<dbReference type="InterPro" id="IPR002586">
    <property type="entry name" value="CobQ/CobB/MinD/ParA_Nub-bd_dom"/>
</dbReference>
<dbReference type="PANTHER" id="PTHR43873:SF1">
    <property type="entry name" value="COBYRINATE A,C-DIAMIDE SYNTHASE"/>
    <property type="match status" value="1"/>
</dbReference>
<dbReference type="EMBL" id="JAQQLI010000011">
    <property type="protein sequence ID" value="MDC7785891.1"/>
    <property type="molecule type" value="Genomic_DNA"/>
</dbReference>
<comment type="caution">
    <text evidence="13">The sequence shown here is derived from an EMBL/GenBank/DDBJ whole genome shotgun (WGS) entry which is preliminary data.</text>
</comment>
<dbReference type="NCBIfam" id="TIGR00379">
    <property type="entry name" value="cobB"/>
    <property type="match status" value="1"/>
</dbReference>
<evidence type="ECO:0000259" key="11">
    <source>
        <dbReference type="Pfam" id="PF01656"/>
    </source>
</evidence>
<evidence type="ECO:0000256" key="8">
    <source>
        <dbReference type="ARBA" id="ARBA00022962"/>
    </source>
</evidence>
<evidence type="ECO:0000256" key="4">
    <source>
        <dbReference type="ARBA" id="ARBA00022598"/>
    </source>
</evidence>
<keyword evidence="14" id="KW-1185">Reference proteome</keyword>
<comment type="pathway">
    <text evidence="9">Cofactor biosynthesis; adenosylcobalamin biosynthesis; cob(II)yrinate a,c-diamide from precorrin-2 (aerobic route): step 9/10.</text>
</comment>
<reference evidence="13" key="2">
    <citation type="submission" date="2023-02" db="EMBL/GenBank/DDBJ databases">
        <authorList>
            <person name="Rayyan A."/>
            <person name="Meyer T."/>
            <person name="Kyndt J.A."/>
        </authorList>
    </citation>
    <scope>NUCLEOTIDE SEQUENCE</scope>
    <source>
        <strain evidence="13">DSM 9987</strain>
    </source>
</reference>
<dbReference type="Gene3D" id="3.40.50.300">
    <property type="entry name" value="P-loop containing nucleotide triphosphate hydrolases"/>
    <property type="match status" value="2"/>
</dbReference>
<sequence length="450" mass="46330">MTPPPSSEQPTGTPGLLVAAPRSGSGKTTIALALMRALRRRGLAVQPFKCGPDYIDPAWHAAAAGRDSVNLDSWAMRPALLRGLVGAAGPGAEIAIVEGVMGLFDGVAQPGRAGRGASADIAALTGWPVLLVLDVAGQTETAAAVALGCARYRADVSIAGVILNRVASDRHLALVAPTIERLGLPVLGAVFRDDRLALPERHLGLVQAVENSDLDAQLDRIAAVATARIDLDALVAAARPGMIAAGEGDDAGLPPPGGRVALARDAAFSFMYPHLIQAWRRAGAAVVPFSPLADEAPDAAADAVWLPGGYPELHAGRLAAAETFRSGMRAAAERGARIHGECGGFMVLGQGLVDADGTRHAMLDLLGLETSFATRKLHLGYRRATLRSGCVLGPAGATLYGHEFHYATTLACPDAPLADCCDATGASVPESGARRGTVTGTFFHAIDRGA</sequence>
<keyword evidence="7 9" id="KW-0460">Magnesium</keyword>
<evidence type="ECO:0000256" key="2">
    <source>
        <dbReference type="ARBA" id="ARBA00006205"/>
    </source>
</evidence>
<feature type="region of interest" description="Disordered" evidence="10">
    <location>
        <begin position="1"/>
        <end position="22"/>
    </location>
</feature>
<dbReference type="Pfam" id="PF07685">
    <property type="entry name" value="GATase_3"/>
    <property type="match status" value="1"/>
</dbReference>
<keyword evidence="8 9" id="KW-0315">Glutamine amidotransferase</keyword>
<dbReference type="InterPro" id="IPR027417">
    <property type="entry name" value="P-loop_NTPase"/>
</dbReference>
<name>A0ABT5J8I8_RHOTP</name>
<feature type="active site" description="Nucleophile" evidence="9">
    <location>
        <position position="342"/>
    </location>
</feature>
<comment type="similarity">
    <text evidence="9">Belongs to the CobB/CbiA family.</text>
</comment>
<evidence type="ECO:0000256" key="5">
    <source>
        <dbReference type="ARBA" id="ARBA00022741"/>
    </source>
</evidence>
<comment type="domain">
    <text evidence="9">Comprises of two domains. The C-terminal domain contains the binding site for glutamine and catalyzes the hydrolysis of this substrate to glutamate and ammonia. The N-terminal domain is anticipated to bind ATP and hydrogenobyrinate and catalyzes the ultimate synthesis of the diamide product. The ammonia produced via the glutaminase domain is probably translocated to the adjacent domain via a molecular tunnel, where it reacts with an activated intermediate.</text>
</comment>
<protein>
    <recommendedName>
        <fullName evidence="9">Hydrogenobyrinate a,c-diamide synthase</fullName>
        <ecNumber evidence="9">6.3.5.9</ecNumber>
    </recommendedName>
    <alternativeName>
        <fullName evidence="9">Hydrogenobyrinic acid a,c-diamide synthase</fullName>
    </alternativeName>
</protein>
<dbReference type="Gene3D" id="3.40.50.880">
    <property type="match status" value="1"/>
</dbReference>
<evidence type="ECO:0000256" key="9">
    <source>
        <dbReference type="HAMAP-Rule" id="MF_00027"/>
    </source>
</evidence>
<feature type="domain" description="CobQ/CobB/MinD/ParA nucleotide binding" evidence="11">
    <location>
        <begin position="17"/>
        <end position="203"/>
    </location>
</feature>
<gene>
    <name evidence="9" type="primary">cobB</name>
    <name evidence="13" type="ORF">PQJ73_09380</name>
</gene>
<accession>A0ABT5J8I8</accession>
<comment type="catalytic activity">
    <reaction evidence="9">
        <text>hydrogenobyrinate + 2 L-glutamine + 2 ATP + 2 H2O = hydrogenobyrinate a,c-diamide + 2 L-glutamate + 2 ADP + 2 phosphate + 2 H(+)</text>
        <dbReference type="Rhea" id="RHEA:12544"/>
        <dbReference type="ChEBI" id="CHEBI:15377"/>
        <dbReference type="ChEBI" id="CHEBI:15378"/>
        <dbReference type="ChEBI" id="CHEBI:29985"/>
        <dbReference type="ChEBI" id="CHEBI:30616"/>
        <dbReference type="ChEBI" id="CHEBI:43474"/>
        <dbReference type="ChEBI" id="CHEBI:58359"/>
        <dbReference type="ChEBI" id="CHEBI:77873"/>
        <dbReference type="ChEBI" id="CHEBI:77874"/>
        <dbReference type="ChEBI" id="CHEBI:456216"/>
        <dbReference type="EC" id="6.3.5.9"/>
    </reaction>
</comment>
<dbReference type="SUPFAM" id="SSF52317">
    <property type="entry name" value="Class I glutamine amidotransferase-like"/>
    <property type="match status" value="1"/>
</dbReference>
<dbReference type="PANTHER" id="PTHR43873">
    <property type="entry name" value="COBYRINATE A,C-DIAMIDE SYNTHASE"/>
    <property type="match status" value="1"/>
</dbReference>
<comment type="miscellaneous">
    <text evidence="9">The a and c carboxylates of hydrogenobyrinate are activated for nucleophilic attack via formation of a phosphorylated intermediate by ATP. CobB catalyzes first the amidation of the c-carboxylate, and then that of the a-carboxylate.</text>
</comment>
<evidence type="ECO:0000256" key="3">
    <source>
        <dbReference type="ARBA" id="ARBA00022573"/>
    </source>
</evidence>
<feature type="site" description="Increases nucleophilicity of active site Cys" evidence="9">
    <location>
        <position position="444"/>
    </location>
</feature>
<dbReference type="PROSITE" id="PS51274">
    <property type="entry name" value="GATASE_COBBQ"/>
    <property type="match status" value="1"/>
</dbReference>
<evidence type="ECO:0000256" key="6">
    <source>
        <dbReference type="ARBA" id="ARBA00022840"/>
    </source>
</evidence>
<dbReference type="InterPro" id="IPR029062">
    <property type="entry name" value="Class_I_gatase-like"/>
</dbReference>
<evidence type="ECO:0000256" key="1">
    <source>
        <dbReference type="ARBA" id="ARBA00001946"/>
    </source>
</evidence>
<dbReference type="EC" id="6.3.5.9" evidence="9"/>
<comment type="cofactor">
    <cofactor evidence="1 9">
        <name>Mg(2+)</name>
        <dbReference type="ChEBI" id="CHEBI:18420"/>
    </cofactor>
</comment>
<evidence type="ECO:0000256" key="7">
    <source>
        <dbReference type="ARBA" id="ARBA00022842"/>
    </source>
</evidence>
<dbReference type="InterPro" id="IPR004484">
    <property type="entry name" value="CbiA/CobB_synth"/>
</dbReference>
<comment type="similarity">
    <text evidence="2">Belongs to the CobB/CobQ family. CobQ subfamily.</text>
</comment>
<dbReference type="Proteomes" id="UP001165652">
    <property type="component" value="Unassembled WGS sequence"/>
</dbReference>
<organism evidence="13 14">
    <name type="scientific">Rhodoplanes tepidamans</name>
    <name type="common">Rhodoplanes cryptolactis</name>
    <dbReference type="NCBI Taxonomy" id="200616"/>
    <lineage>
        <taxon>Bacteria</taxon>
        <taxon>Pseudomonadati</taxon>
        <taxon>Pseudomonadota</taxon>
        <taxon>Alphaproteobacteria</taxon>
        <taxon>Hyphomicrobiales</taxon>
        <taxon>Nitrobacteraceae</taxon>
        <taxon>Rhodoplanes</taxon>
    </lineage>
</organism>
<reference evidence="13" key="1">
    <citation type="journal article" date="2023" name="Microbiol Resour">
        <title>Genome Sequences of Rhodoplanes serenus and Two Thermotolerant Strains, Rhodoplanes tepidamans and 'Rhodoplanes cryptolactis,' Further Refine the Genus.</title>
        <authorList>
            <person name="Rayyan A.A."/>
            <person name="Kyndt J.A."/>
        </authorList>
    </citation>
    <scope>NUCLEOTIDE SEQUENCE</scope>
    <source>
        <strain evidence="13">DSM 9987</strain>
    </source>
</reference>
<keyword evidence="6 9" id="KW-0067">ATP-binding</keyword>
<comment type="function">
    <text evidence="9">Catalyzes the ATP-dependent amidation of the two carboxylate groups at positions a and c of hydrogenobyrinate, using either L-glutamine or ammonia as the nitrogen source.</text>
</comment>
<evidence type="ECO:0000259" key="12">
    <source>
        <dbReference type="Pfam" id="PF07685"/>
    </source>
</evidence>
<evidence type="ECO:0000313" key="13">
    <source>
        <dbReference type="EMBL" id="MDC7785891.1"/>
    </source>
</evidence>
<proteinExistence type="inferred from homology"/>
<feature type="domain" description="CobB/CobQ-like glutamine amidotransferase" evidence="12">
    <location>
        <begin position="259"/>
        <end position="446"/>
    </location>
</feature>
<dbReference type="CDD" id="cd05388">
    <property type="entry name" value="CobB_N"/>
    <property type="match status" value="1"/>
</dbReference>
<keyword evidence="5 9" id="KW-0547">Nucleotide-binding</keyword>
<dbReference type="NCBIfam" id="NF002204">
    <property type="entry name" value="PRK01077.1"/>
    <property type="match status" value="1"/>
</dbReference>
<evidence type="ECO:0000256" key="10">
    <source>
        <dbReference type="SAM" id="MobiDB-lite"/>
    </source>
</evidence>
<dbReference type="InterPro" id="IPR011698">
    <property type="entry name" value="GATase_3"/>
</dbReference>
<keyword evidence="4 9" id="KW-0436">Ligase</keyword>
<dbReference type="HAMAP" id="MF_00027">
    <property type="entry name" value="CobB_CbiA"/>
    <property type="match status" value="1"/>
</dbReference>
<evidence type="ECO:0000313" key="14">
    <source>
        <dbReference type="Proteomes" id="UP001165652"/>
    </source>
</evidence>
<dbReference type="RefSeq" id="WP_272776736.1">
    <property type="nucleotide sequence ID" value="NZ_JAQQLI010000011.1"/>
</dbReference>
<dbReference type="SUPFAM" id="SSF52540">
    <property type="entry name" value="P-loop containing nucleoside triphosphate hydrolases"/>
    <property type="match status" value="1"/>
</dbReference>
<dbReference type="Pfam" id="PF01656">
    <property type="entry name" value="CbiA"/>
    <property type="match status" value="1"/>
</dbReference>